<evidence type="ECO:0000313" key="1">
    <source>
        <dbReference type="EMBL" id="GAH46680.1"/>
    </source>
</evidence>
<feature type="non-terminal residue" evidence="1">
    <location>
        <position position="85"/>
    </location>
</feature>
<gene>
    <name evidence="1" type="ORF">S03H2_15049</name>
</gene>
<protein>
    <submittedName>
        <fullName evidence="1">Uncharacterized protein</fullName>
    </submittedName>
</protein>
<reference evidence="1" key="1">
    <citation type="journal article" date="2014" name="Front. Microbiol.">
        <title>High frequency of phylogenetically diverse reductive dehalogenase-homologous genes in deep subseafloor sedimentary metagenomes.</title>
        <authorList>
            <person name="Kawai M."/>
            <person name="Futagami T."/>
            <person name="Toyoda A."/>
            <person name="Takaki Y."/>
            <person name="Nishi S."/>
            <person name="Hori S."/>
            <person name="Arai W."/>
            <person name="Tsubouchi T."/>
            <person name="Morono Y."/>
            <person name="Uchiyama I."/>
            <person name="Ito T."/>
            <person name="Fujiyama A."/>
            <person name="Inagaki F."/>
            <person name="Takami H."/>
        </authorList>
    </citation>
    <scope>NUCLEOTIDE SEQUENCE</scope>
    <source>
        <strain evidence="1">Expedition CK06-06</strain>
    </source>
</reference>
<organism evidence="1">
    <name type="scientific">marine sediment metagenome</name>
    <dbReference type="NCBI Taxonomy" id="412755"/>
    <lineage>
        <taxon>unclassified sequences</taxon>
        <taxon>metagenomes</taxon>
        <taxon>ecological metagenomes</taxon>
    </lineage>
</organism>
<name>X1GP80_9ZZZZ</name>
<accession>X1GP80</accession>
<dbReference type="AlphaFoldDB" id="X1GP80"/>
<proteinExistence type="predicted"/>
<sequence>MALKTTNFVPVILLTILLVADVPAASIEFELLIHTNNIQLLPQPKGLPGISGDHLLQTADDITGSTFNPDGCFSFNFMKRANSGL</sequence>
<dbReference type="EMBL" id="BARU01007638">
    <property type="protein sequence ID" value="GAH46680.1"/>
    <property type="molecule type" value="Genomic_DNA"/>
</dbReference>
<comment type="caution">
    <text evidence="1">The sequence shown here is derived from an EMBL/GenBank/DDBJ whole genome shotgun (WGS) entry which is preliminary data.</text>
</comment>